<dbReference type="RefSeq" id="WP_185136316.1">
    <property type="nucleotide sequence ID" value="NZ_JACJVR010000052.1"/>
</dbReference>
<reference evidence="1 2" key="1">
    <citation type="submission" date="2020-08" db="EMBL/GenBank/DDBJ databases">
        <title>Cohnella phylogeny.</title>
        <authorList>
            <person name="Dunlap C."/>
        </authorList>
    </citation>
    <scope>NUCLEOTIDE SEQUENCE [LARGE SCALE GENOMIC DNA]</scope>
    <source>
        <strain evidence="1 2">DSM 25239</strain>
    </source>
</reference>
<keyword evidence="2" id="KW-1185">Reference proteome</keyword>
<dbReference type="Proteomes" id="UP000553776">
    <property type="component" value="Unassembled WGS sequence"/>
</dbReference>
<comment type="caution">
    <text evidence="1">The sequence shown here is derived from an EMBL/GenBank/DDBJ whole genome shotgun (WGS) entry which is preliminary data.</text>
</comment>
<dbReference type="EMBL" id="JACJVR010000052">
    <property type="protein sequence ID" value="MBB6692322.1"/>
    <property type="molecule type" value="Genomic_DNA"/>
</dbReference>
<accession>A0A841TYY9</accession>
<gene>
    <name evidence="1" type="ORF">H7B90_13000</name>
</gene>
<evidence type="ECO:0000313" key="2">
    <source>
        <dbReference type="Proteomes" id="UP000553776"/>
    </source>
</evidence>
<evidence type="ECO:0000313" key="1">
    <source>
        <dbReference type="EMBL" id="MBB6692322.1"/>
    </source>
</evidence>
<protein>
    <submittedName>
        <fullName evidence="1">Uncharacterized protein</fullName>
    </submittedName>
</protein>
<name>A0A841TYY9_9BACL</name>
<organism evidence="1 2">
    <name type="scientific">Cohnella xylanilytica</name>
    <dbReference type="NCBI Taxonomy" id="557555"/>
    <lineage>
        <taxon>Bacteria</taxon>
        <taxon>Bacillati</taxon>
        <taxon>Bacillota</taxon>
        <taxon>Bacilli</taxon>
        <taxon>Bacillales</taxon>
        <taxon>Paenibacillaceae</taxon>
        <taxon>Cohnella</taxon>
    </lineage>
</organism>
<dbReference type="AlphaFoldDB" id="A0A841TYY9"/>
<sequence>MNLWHCYSRGVAAGGGVVTTIQDGNSYIVDGNGSVKQGNNLITGGLILGGSKVRGMATGGGGAVMTTSDGATVTLPNHEHDVYSHAHFIDHEHTLNLPPHVHPLEYGIYEGPTPTAVTLKVDGNTVPGVGTSESDLDLIPYLAKDAEGKIQRGQWHEIEITPNSLGRIVANVAVQLFVTSRGGGNY</sequence>
<proteinExistence type="predicted"/>